<dbReference type="InterPro" id="IPR031360">
    <property type="entry name" value="TrpP"/>
</dbReference>
<feature type="transmembrane region" description="Helical" evidence="1">
    <location>
        <begin position="105"/>
        <end position="129"/>
    </location>
</feature>
<keyword evidence="1" id="KW-0812">Transmembrane</keyword>
<sequence>MNIRVLVMLALLIGIGTVLHAVMPPIFGVKPDMLLAMMFLGIIMFPRPQYVLLIALLAGAMSALTTQVPGGQIANMIDKPITAFAFLGLYLIIRKMVRGPIAAPVLTAVGTMISGSIFVSVVVFILASIPVGFTALFVGVVLPATLVNTVVMIVLYPVVQSIMKRSRLSTAA</sequence>
<dbReference type="Proteomes" id="UP001180087">
    <property type="component" value="Chromosome"/>
</dbReference>
<evidence type="ECO:0000313" key="3">
    <source>
        <dbReference type="Proteomes" id="UP001180087"/>
    </source>
</evidence>
<evidence type="ECO:0000313" key="2">
    <source>
        <dbReference type="EMBL" id="WLV25993.1"/>
    </source>
</evidence>
<keyword evidence="3" id="KW-1185">Reference proteome</keyword>
<accession>A0ABY9KYR0</accession>
<proteinExistence type="predicted"/>
<evidence type="ECO:0000256" key="1">
    <source>
        <dbReference type="SAM" id="Phobius"/>
    </source>
</evidence>
<feature type="transmembrane region" description="Helical" evidence="1">
    <location>
        <begin position="76"/>
        <end position="93"/>
    </location>
</feature>
<name>A0ABY9KYR0_9BACI</name>
<protein>
    <submittedName>
        <fullName evidence="2">Tryptophan transporter</fullName>
    </submittedName>
</protein>
<reference evidence="2" key="1">
    <citation type="submission" date="2023-06" db="EMBL/GenBank/DDBJ databases">
        <title>A Treasure from Seagulls: Isolation and Description of Aciduricobacillus qingdaonensis gen. nov., sp. nov., a Rare Obligately Uric Acid-utilizing Member in the Family Bacillaceae.</title>
        <authorList>
            <person name="Liu W."/>
            <person name="Wang B."/>
        </authorList>
    </citation>
    <scope>NUCLEOTIDE SEQUENCE</scope>
    <source>
        <strain evidence="2">44XB</strain>
    </source>
</reference>
<feature type="transmembrane region" description="Helical" evidence="1">
    <location>
        <begin position="135"/>
        <end position="159"/>
    </location>
</feature>
<keyword evidence="1" id="KW-1133">Transmembrane helix</keyword>
<feature type="transmembrane region" description="Helical" evidence="1">
    <location>
        <begin position="6"/>
        <end position="29"/>
    </location>
</feature>
<organism evidence="2 3">
    <name type="scientific">Aciduricibacillus chroicocephali</name>
    <dbReference type="NCBI Taxonomy" id="3054939"/>
    <lineage>
        <taxon>Bacteria</taxon>
        <taxon>Bacillati</taxon>
        <taxon>Bacillota</taxon>
        <taxon>Bacilli</taxon>
        <taxon>Bacillales</taxon>
        <taxon>Bacillaceae</taxon>
        <taxon>Aciduricibacillus</taxon>
    </lineage>
</organism>
<dbReference type="Pfam" id="PF17099">
    <property type="entry name" value="TrpP"/>
    <property type="match status" value="1"/>
</dbReference>
<gene>
    <name evidence="2" type="ORF">QR721_04655</name>
</gene>
<keyword evidence="1" id="KW-0472">Membrane</keyword>
<dbReference type="EMBL" id="CP129113">
    <property type="protein sequence ID" value="WLV25993.1"/>
    <property type="molecule type" value="Genomic_DNA"/>
</dbReference>